<dbReference type="GO" id="GO:0020037">
    <property type="term" value="F:heme binding"/>
    <property type="evidence" value="ECO:0007669"/>
    <property type="project" value="InterPro"/>
</dbReference>
<evidence type="ECO:0000256" key="5">
    <source>
        <dbReference type="ARBA" id="ARBA00023004"/>
    </source>
</evidence>
<dbReference type="InterPro" id="IPR050783">
    <property type="entry name" value="Oxylipin_biosynth_metab"/>
</dbReference>
<dbReference type="InterPro" id="IPR037120">
    <property type="entry name" value="Haem_peroxidase_sf_animal"/>
</dbReference>
<dbReference type="PANTHER" id="PTHR11903">
    <property type="entry name" value="PROSTAGLANDIN G/H SYNTHASE"/>
    <property type="match status" value="1"/>
</dbReference>
<protein>
    <submittedName>
        <fullName evidence="7">Heme peroxidase</fullName>
    </submittedName>
</protein>
<dbReference type="GO" id="GO:0004601">
    <property type="term" value="F:peroxidase activity"/>
    <property type="evidence" value="ECO:0007669"/>
    <property type="project" value="UniProtKB-KW"/>
</dbReference>
<organism evidence="7 8">
    <name type="scientific">Lentinus tigrinus ALCF2SS1-6</name>
    <dbReference type="NCBI Taxonomy" id="1328759"/>
    <lineage>
        <taxon>Eukaryota</taxon>
        <taxon>Fungi</taxon>
        <taxon>Dikarya</taxon>
        <taxon>Basidiomycota</taxon>
        <taxon>Agaricomycotina</taxon>
        <taxon>Agaricomycetes</taxon>
        <taxon>Polyporales</taxon>
        <taxon>Polyporaceae</taxon>
        <taxon>Lentinus</taxon>
    </lineage>
</organism>
<evidence type="ECO:0000256" key="4">
    <source>
        <dbReference type="ARBA" id="ARBA00023002"/>
    </source>
</evidence>
<dbReference type="CDD" id="cd09817">
    <property type="entry name" value="linoleate_diol_synthase_like"/>
    <property type="match status" value="1"/>
</dbReference>
<evidence type="ECO:0000313" key="7">
    <source>
        <dbReference type="EMBL" id="RPD64148.1"/>
    </source>
</evidence>
<keyword evidence="8" id="KW-1185">Reference proteome</keyword>
<dbReference type="InterPro" id="IPR034812">
    <property type="entry name" value="Ppo-like_N"/>
</dbReference>
<evidence type="ECO:0000256" key="3">
    <source>
        <dbReference type="ARBA" id="ARBA00022964"/>
    </source>
</evidence>
<keyword evidence="3" id="KW-0223">Dioxygenase</keyword>
<dbReference type="SUPFAM" id="SSF48113">
    <property type="entry name" value="Heme-dependent peroxidases"/>
    <property type="match status" value="1"/>
</dbReference>
<name>A0A5C2SLH3_9APHY</name>
<keyword evidence="7" id="KW-0575">Peroxidase</keyword>
<dbReference type="Gene3D" id="1.10.640.10">
    <property type="entry name" value="Haem peroxidase domain superfamily, animal type"/>
    <property type="match status" value="1"/>
</dbReference>
<proteinExistence type="predicted"/>
<dbReference type="SUPFAM" id="SSF48264">
    <property type="entry name" value="Cytochrome P450"/>
    <property type="match status" value="1"/>
</dbReference>
<dbReference type="STRING" id="1328759.A0A5C2SLH3"/>
<dbReference type="PANTHER" id="PTHR11903:SF37">
    <property type="entry name" value="PSI-PRODUCING OXYGENASE A"/>
    <property type="match status" value="1"/>
</dbReference>
<dbReference type="InterPro" id="IPR019791">
    <property type="entry name" value="Haem_peroxidase_animal"/>
</dbReference>
<keyword evidence="5 6" id="KW-0408">Iron</keyword>
<dbReference type="GO" id="GO:0016705">
    <property type="term" value="F:oxidoreductase activity, acting on paired donors, with incorporation or reduction of molecular oxygen"/>
    <property type="evidence" value="ECO:0007669"/>
    <property type="project" value="InterPro"/>
</dbReference>
<dbReference type="GO" id="GO:0051213">
    <property type="term" value="F:dioxygenase activity"/>
    <property type="evidence" value="ECO:0007669"/>
    <property type="project" value="UniProtKB-KW"/>
</dbReference>
<feature type="binding site" description="axial binding residue" evidence="6">
    <location>
        <position position="381"/>
    </location>
    <ligand>
        <name>heme b</name>
        <dbReference type="ChEBI" id="CHEBI:60344"/>
    </ligand>
    <ligandPart>
        <name>Fe</name>
        <dbReference type="ChEBI" id="CHEBI:18248"/>
    </ligandPart>
</feature>
<keyword evidence="4" id="KW-0560">Oxidoreductase</keyword>
<dbReference type="PROSITE" id="PS50292">
    <property type="entry name" value="PEROXIDASE_3"/>
    <property type="match status" value="1"/>
</dbReference>
<dbReference type="GO" id="GO:0004497">
    <property type="term" value="F:monooxygenase activity"/>
    <property type="evidence" value="ECO:0007669"/>
    <property type="project" value="InterPro"/>
</dbReference>
<dbReference type="Proteomes" id="UP000313359">
    <property type="component" value="Unassembled WGS sequence"/>
</dbReference>
<evidence type="ECO:0000313" key="8">
    <source>
        <dbReference type="Proteomes" id="UP000313359"/>
    </source>
</evidence>
<keyword evidence="1 6" id="KW-0349">Heme</keyword>
<dbReference type="OrthoDB" id="823504at2759"/>
<keyword evidence="2 6" id="KW-0479">Metal-binding</keyword>
<dbReference type="AlphaFoldDB" id="A0A5C2SLH3"/>
<dbReference type="InterPro" id="IPR010255">
    <property type="entry name" value="Haem_peroxidase_sf"/>
</dbReference>
<evidence type="ECO:0000256" key="2">
    <source>
        <dbReference type="ARBA" id="ARBA00022723"/>
    </source>
</evidence>
<dbReference type="GO" id="GO:0006631">
    <property type="term" value="P:fatty acid metabolic process"/>
    <property type="evidence" value="ECO:0007669"/>
    <property type="project" value="UniProtKB-ARBA"/>
</dbReference>
<dbReference type="InterPro" id="IPR036396">
    <property type="entry name" value="Cyt_P450_sf"/>
</dbReference>
<dbReference type="Gene3D" id="1.10.630.10">
    <property type="entry name" value="Cytochrome P450"/>
    <property type="match status" value="1"/>
</dbReference>
<dbReference type="GO" id="GO:0005506">
    <property type="term" value="F:iron ion binding"/>
    <property type="evidence" value="ECO:0007669"/>
    <property type="project" value="InterPro"/>
</dbReference>
<evidence type="ECO:0000256" key="6">
    <source>
        <dbReference type="PIRSR" id="PIRSR619791-2"/>
    </source>
</evidence>
<sequence>MPHVLGPPSRIMSAISSRLSRTFSYNSQSAGEDVASSTGAHLPHGLQEFRDKVKKHLPMVADLSTMESIVDAVMHLNNLDDRKMMLEHVLVLLSNNAEHPLAQKIETLVIKALYEDLPHPPATIVGPNYAFRTVDGSGNNPCMPDLGKAGTSYSRSVQQIHPLPADELPDAGLLFDTLLRRDKFVPHPAGLSSLMFSFAALVIHTVFRTSHKETEVHINDTSSYIDLAPLYGSTEEALNKIRVRDGRGLLLPDTFAEDRLLLLPPAVCVLLVLFSRNHNYIAKKLFELNERGTYQDPVSLDDKSRVEQEENIFQTARLINCAWFGSAVFADYVAAILGLVRQGSSWSLNPFEEVRNMDHSLFERGKGNQCSVEFNCLYRWHATTSQADEKWVEQLSDKLFHGKAVESLTIQDFKQMAADMKNLEPDASHWTFGNLQRDEKTNKFDDAKLAGVLKDATEHPAGAFKARGTPHVMRLHEIMGIEQSRRWGVCSLNDFRKFLGLKTYSSFLEWNPDPEIANAAEKLYGHIDRLELYVGLQAEEAKPVIPGAGLCPSYTISRAILSDAIALTRGDRFFTADYTPFNMTAWGFADCQRDPNGPGNGSMLGRLLMRTLPEQYPSDSTYAWFPLMTPAAMQKILGNLGWTNTYDLKRPTGVPQVQELVGYADVQAVLKDEVNFGTGFAERLKGIVNGPGFFIASNDPAKASREQRDLLKALLGAQGAQDNIKQFFYEKTRELMQRESCQSVGTSVHTVDIVRDVLRVVPIYWACDLAGIRLKAKADDDGDYTAKELFAILADIYAYLFLDVEPSHLHKLRRTVTVEIEKLSGLIRRQFGGSRFFVSGLLETVSHFFSKTENNGKTEFAARLHELGVDTDTQCNMILAFLVGSTVELSQAMVNVIDFYLDPAKPVDVQTLANKPSTLAGKDEATMQGFVAEALRLCPTFRGAYRQTLRSIKLSQGTLPAGQRVFIDVAKANVSRQALADPQEINPARGLDKYLMTDGAGRVLGVDLCSKIIAHTVRAVYSFKGITRAPGQSGKLKRHKDESSRTSNWVYLAGDQYLCPWANSMFVQFS</sequence>
<accession>A0A5C2SLH3</accession>
<evidence type="ECO:0000256" key="1">
    <source>
        <dbReference type="ARBA" id="ARBA00022617"/>
    </source>
</evidence>
<dbReference type="Pfam" id="PF03098">
    <property type="entry name" value="An_peroxidase"/>
    <property type="match status" value="1"/>
</dbReference>
<dbReference type="EMBL" id="ML122254">
    <property type="protein sequence ID" value="RPD64148.1"/>
    <property type="molecule type" value="Genomic_DNA"/>
</dbReference>
<reference evidence="7" key="1">
    <citation type="journal article" date="2018" name="Genome Biol. Evol.">
        <title>Genomics and development of Lentinus tigrinus, a white-rot wood-decaying mushroom with dimorphic fruiting bodies.</title>
        <authorList>
            <person name="Wu B."/>
            <person name="Xu Z."/>
            <person name="Knudson A."/>
            <person name="Carlson A."/>
            <person name="Chen N."/>
            <person name="Kovaka S."/>
            <person name="LaButti K."/>
            <person name="Lipzen A."/>
            <person name="Pennachio C."/>
            <person name="Riley R."/>
            <person name="Schakwitz W."/>
            <person name="Umezawa K."/>
            <person name="Ohm R.A."/>
            <person name="Grigoriev I.V."/>
            <person name="Nagy L.G."/>
            <person name="Gibbons J."/>
            <person name="Hibbett D."/>
        </authorList>
    </citation>
    <scope>NUCLEOTIDE SEQUENCE [LARGE SCALE GENOMIC DNA]</scope>
    <source>
        <strain evidence="7">ALCF2SS1-6</strain>
    </source>
</reference>
<gene>
    <name evidence="7" type="ORF">L227DRAFT_571722</name>
</gene>
<dbReference type="PRINTS" id="PR00457">
    <property type="entry name" value="ANPEROXIDASE"/>
</dbReference>
<dbReference type="GO" id="GO:0006979">
    <property type="term" value="P:response to oxidative stress"/>
    <property type="evidence" value="ECO:0007669"/>
    <property type="project" value="InterPro"/>
</dbReference>